<feature type="binding site" evidence="16">
    <location>
        <position position="11"/>
    </location>
    <ligand>
        <name>Mg(2+)</name>
        <dbReference type="ChEBI" id="CHEBI:18420"/>
    </ligand>
</feature>
<keyword evidence="12 16" id="KW-0238">DNA-binding</keyword>
<evidence type="ECO:0000256" key="16">
    <source>
        <dbReference type="HAMAP-Rule" id="MF_01113"/>
    </source>
</evidence>
<keyword evidence="13 16" id="KW-0234">DNA repair</keyword>
<evidence type="ECO:0000256" key="5">
    <source>
        <dbReference type="ARBA" id="ARBA00022679"/>
    </source>
</evidence>
<dbReference type="NCBIfam" id="NF002677">
    <property type="entry name" value="PRK02406.1"/>
    <property type="match status" value="1"/>
</dbReference>
<dbReference type="NCBIfam" id="NF002882">
    <property type="entry name" value="PRK03348.1"/>
    <property type="match status" value="1"/>
</dbReference>
<comment type="subcellular location">
    <subcellularLocation>
        <location evidence="1 16">Cytoplasm</location>
    </subcellularLocation>
</comment>
<comment type="subunit">
    <text evidence="16">Monomer.</text>
</comment>
<feature type="active site" evidence="16">
    <location>
        <position position="107"/>
    </location>
</feature>
<keyword evidence="5 16" id="KW-0808">Transferase</keyword>
<dbReference type="RefSeq" id="WP_183319747.1">
    <property type="nucleotide sequence ID" value="NZ_JACHVQ010000001.1"/>
</dbReference>
<evidence type="ECO:0000259" key="18">
    <source>
        <dbReference type="PROSITE" id="PS50173"/>
    </source>
</evidence>
<dbReference type="GO" id="GO:0003887">
    <property type="term" value="F:DNA-directed DNA polymerase activity"/>
    <property type="evidence" value="ECO:0007669"/>
    <property type="project" value="UniProtKB-UniRule"/>
</dbReference>
<dbReference type="PANTHER" id="PTHR11076">
    <property type="entry name" value="DNA REPAIR POLYMERASE UMUC / TRANSFERASE FAMILY MEMBER"/>
    <property type="match status" value="1"/>
</dbReference>
<accession>A0A839N615</accession>
<keyword evidence="7 16" id="KW-0235">DNA replication</keyword>
<dbReference type="GO" id="GO:0042276">
    <property type="term" value="P:error-prone translesion synthesis"/>
    <property type="evidence" value="ECO:0007669"/>
    <property type="project" value="TreeGrafter"/>
</dbReference>
<dbReference type="GO" id="GO:0006261">
    <property type="term" value="P:DNA-templated DNA replication"/>
    <property type="evidence" value="ECO:0007669"/>
    <property type="project" value="UniProtKB-UniRule"/>
</dbReference>
<keyword evidence="4 16" id="KW-0963">Cytoplasm</keyword>
<dbReference type="CDD" id="cd03586">
    <property type="entry name" value="PolY_Pol_IV_kappa"/>
    <property type="match status" value="1"/>
</dbReference>
<dbReference type="PANTHER" id="PTHR11076:SF33">
    <property type="entry name" value="DNA POLYMERASE KAPPA"/>
    <property type="match status" value="1"/>
</dbReference>
<evidence type="ECO:0000256" key="14">
    <source>
        <dbReference type="ARBA" id="ARBA00025589"/>
    </source>
</evidence>
<evidence type="ECO:0000256" key="6">
    <source>
        <dbReference type="ARBA" id="ARBA00022695"/>
    </source>
</evidence>
<comment type="catalytic activity">
    <reaction evidence="15 16">
        <text>DNA(n) + a 2'-deoxyribonucleoside 5'-triphosphate = DNA(n+1) + diphosphate</text>
        <dbReference type="Rhea" id="RHEA:22508"/>
        <dbReference type="Rhea" id="RHEA-COMP:17339"/>
        <dbReference type="Rhea" id="RHEA-COMP:17340"/>
        <dbReference type="ChEBI" id="CHEBI:33019"/>
        <dbReference type="ChEBI" id="CHEBI:61560"/>
        <dbReference type="ChEBI" id="CHEBI:173112"/>
        <dbReference type="EC" id="2.7.7.7"/>
    </reaction>
</comment>
<dbReference type="AlphaFoldDB" id="A0A839N615"/>
<dbReference type="InterPro" id="IPR053848">
    <property type="entry name" value="IMS_HHH_1"/>
</dbReference>
<dbReference type="InterPro" id="IPR050116">
    <property type="entry name" value="DNA_polymerase-Y"/>
</dbReference>
<dbReference type="GO" id="GO:0000287">
    <property type="term" value="F:magnesium ion binding"/>
    <property type="evidence" value="ECO:0007669"/>
    <property type="project" value="UniProtKB-UniRule"/>
</dbReference>
<organism evidence="19 20">
    <name type="scientific">Flexivirga oryzae</name>
    <dbReference type="NCBI Taxonomy" id="1794944"/>
    <lineage>
        <taxon>Bacteria</taxon>
        <taxon>Bacillati</taxon>
        <taxon>Actinomycetota</taxon>
        <taxon>Actinomycetes</taxon>
        <taxon>Micrococcales</taxon>
        <taxon>Dermacoccaceae</taxon>
        <taxon>Flexivirga</taxon>
    </lineage>
</organism>
<dbReference type="SUPFAM" id="SSF56672">
    <property type="entry name" value="DNA/RNA polymerases"/>
    <property type="match status" value="1"/>
</dbReference>
<keyword evidence="8 16" id="KW-0479">Metal-binding</keyword>
<evidence type="ECO:0000256" key="9">
    <source>
        <dbReference type="ARBA" id="ARBA00022763"/>
    </source>
</evidence>
<keyword evidence="10 16" id="KW-0460">Magnesium</keyword>
<evidence type="ECO:0000256" key="13">
    <source>
        <dbReference type="ARBA" id="ARBA00023204"/>
    </source>
</evidence>
<dbReference type="FunFam" id="3.30.1490.100:FF:000004">
    <property type="entry name" value="DNA polymerase IV"/>
    <property type="match status" value="1"/>
</dbReference>
<dbReference type="Proteomes" id="UP000559182">
    <property type="component" value="Unassembled WGS sequence"/>
</dbReference>
<dbReference type="GO" id="GO:0003684">
    <property type="term" value="F:damaged DNA binding"/>
    <property type="evidence" value="ECO:0007669"/>
    <property type="project" value="InterPro"/>
</dbReference>
<comment type="cofactor">
    <cofactor evidence="16">
        <name>Mg(2+)</name>
        <dbReference type="ChEBI" id="CHEBI:18420"/>
    </cofactor>
    <text evidence="16">Binds 2 magnesium ions per subunit.</text>
</comment>
<evidence type="ECO:0000256" key="3">
    <source>
        <dbReference type="ARBA" id="ARBA00022457"/>
    </source>
</evidence>
<dbReference type="GO" id="GO:0005829">
    <property type="term" value="C:cytosol"/>
    <property type="evidence" value="ECO:0007669"/>
    <property type="project" value="TreeGrafter"/>
</dbReference>
<dbReference type="InterPro" id="IPR036775">
    <property type="entry name" value="DNA_pol_Y-fam_lit_finger_sf"/>
</dbReference>
<dbReference type="Pfam" id="PF11799">
    <property type="entry name" value="IMS_C"/>
    <property type="match status" value="1"/>
</dbReference>
<comment type="similarity">
    <text evidence="2 16">Belongs to the DNA polymerase type-Y family.</text>
</comment>
<dbReference type="Pfam" id="PF00817">
    <property type="entry name" value="IMS"/>
    <property type="match status" value="1"/>
</dbReference>
<evidence type="ECO:0000313" key="20">
    <source>
        <dbReference type="Proteomes" id="UP000559182"/>
    </source>
</evidence>
<dbReference type="InterPro" id="IPR001126">
    <property type="entry name" value="UmuC"/>
</dbReference>
<dbReference type="InterPro" id="IPR043502">
    <property type="entry name" value="DNA/RNA_pol_sf"/>
</dbReference>
<keyword evidence="11 16" id="KW-0239">DNA-directed DNA polymerase</keyword>
<dbReference type="InterPro" id="IPR017961">
    <property type="entry name" value="DNA_pol_Y-fam_little_finger"/>
</dbReference>
<evidence type="ECO:0000313" key="19">
    <source>
        <dbReference type="EMBL" id="MBB2891484.1"/>
    </source>
</evidence>
<keyword evidence="9 16" id="KW-0227">DNA damage</keyword>
<dbReference type="EMBL" id="JACHVQ010000001">
    <property type="protein sequence ID" value="MBB2891484.1"/>
    <property type="molecule type" value="Genomic_DNA"/>
</dbReference>
<gene>
    <name evidence="16" type="primary">dinB</name>
    <name evidence="19" type="ORF">FHU39_001468</name>
</gene>
<feature type="region of interest" description="Disordered" evidence="17">
    <location>
        <begin position="427"/>
        <end position="455"/>
    </location>
</feature>
<keyword evidence="20" id="KW-1185">Reference proteome</keyword>
<comment type="caution">
    <text evidence="19">The sequence shown here is derived from an EMBL/GenBank/DDBJ whole genome shotgun (WGS) entry which is preliminary data.</text>
</comment>
<keyword evidence="3 16" id="KW-0515">Mutator protein</keyword>
<dbReference type="InterPro" id="IPR043128">
    <property type="entry name" value="Rev_trsase/Diguanyl_cyclase"/>
</dbReference>
<proteinExistence type="inferred from homology"/>
<evidence type="ECO:0000256" key="15">
    <source>
        <dbReference type="ARBA" id="ARBA00049244"/>
    </source>
</evidence>
<dbReference type="SUPFAM" id="SSF100879">
    <property type="entry name" value="Lesion bypass DNA polymerase (Y-family), little finger domain"/>
    <property type="match status" value="1"/>
</dbReference>
<dbReference type="Gene3D" id="3.40.1170.60">
    <property type="match status" value="1"/>
</dbReference>
<evidence type="ECO:0000256" key="8">
    <source>
        <dbReference type="ARBA" id="ARBA00022723"/>
    </source>
</evidence>
<dbReference type="GO" id="GO:0009432">
    <property type="term" value="P:SOS response"/>
    <property type="evidence" value="ECO:0007669"/>
    <property type="project" value="TreeGrafter"/>
</dbReference>
<dbReference type="PROSITE" id="PS50173">
    <property type="entry name" value="UMUC"/>
    <property type="match status" value="1"/>
</dbReference>
<dbReference type="Gene3D" id="3.30.1490.100">
    <property type="entry name" value="DNA polymerase, Y-family, little finger domain"/>
    <property type="match status" value="1"/>
</dbReference>
<evidence type="ECO:0000256" key="2">
    <source>
        <dbReference type="ARBA" id="ARBA00010945"/>
    </source>
</evidence>
<evidence type="ECO:0000256" key="7">
    <source>
        <dbReference type="ARBA" id="ARBA00022705"/>
    </source>
</evidence>
<evidence type="ECO:0000256" key="12">
    <source>
        <dbReference type="ARBA" id="ARBA00023125"/>
    </source>
</evidence>
<keyword evidence="6 16" id="KW-0548">Nucleotidyltransferase</keyword>
<evidence type="ECO:0000256" key="4">
    <source>
        <dbReference type="ARBA" id="ARBA00022490"/>
    </source>
</evidence>
<feature type="site" description="Substrate discrimination" evidence="16">
    <location>
        <position position="16"/>
    </location>
</feature>
<evidence type="ECO:0000256" key="1">
    <source>
        <dbReference type="ARBA" id="ARBA00004496"/>
    </source>
</evidence>
<dbReference type="Gene3D" id="1.10.150.20">
    <property type="entry name" value="5' to 3' exonuclease, C-terminal subdomain"/>
    <property type="match status" value="1"/>
</dbReference>
<dbReference type="Pfam" id="PF21999">
    <property type="entry name" value="IMS_HHH_1"/>
    <property type="match status" value="1"/>
</dbReference>
<evidence type="ECO:0000256" key="17">
    <source>
        <dbReference type="SAM" id="MobiDB-lite"/>
    </source>
</evidence>
<feature type="binding site" evidence="16">
    <location>
        <position position="106"/>
    </location>
    <ligand>
        <name>Mg(2+)</name>
        <dbReference type="ChEBI" id="CHEBI:18420"/>
    </ligand>
</feature>
<feature type="domain" description="UmuC" evidence="18">
    <location>
        <begin position="7"/>
        <end position="192"/>
    </location>
</feature>
<protein>
    <recommendedName>
        <fullName evidence="16">DNA polymerase IV</fullName>
        <shortName evidence="16">Pol IV</shortName>
        <ecNumber evidence="16">2.7.7.7</ecNumber>
    </recommendedName>
</protein>
<dbReference type="InterPro" id="IPR022880">
    <property type="entry name" value="DNApol_IV"/>
</dbReference>
<evidence type="ECO:0000256" key="11">
    <source>
        <dbReference type="ARBA" id="ARBA00022932"/>
    </source>
</evidence>
<dbReference type="HAMAP" id="MF_01113">
    <property type="entry name" value="DNApol_IV"/>
    <property type="match status" value="1"/>
</dbReference>
<comment type="function">
    <text evidence="14 16">Poorly processive, error-prone DNA polymerase involved in untargeted mutagenesis. Copies undamaged DNA at stalled replication forks, which arise in vivo from mismatched or misaligned primer ends. These misaligned primers can be extended by PolIV. Exhibits no 3'-5' exonuclease (proofreading) activity. May be involved in translesional synthesis, in conjunction with the beta clamp from PolIII.</text>
</comment>
<sequence length="455" mass="48393">MRSTASIMHLDLDAFFAAVEQRDKPSLRGKPVCVGGIGARGVVATASYEARRFGARSAMPTAEARRRCPPGTAFLYPRGDAYRASSRIVMDLLRQVSPLVEQVSVDEAYVDLAAGEGLDLTPDGVRATVNDLLREITAATGGLTASAGIGTSKMLAKIGSDLDKPAGLVLVPPGQELELLAPLSVRVVSGIGPATEARLRSFGVETVADLQRMERPDLVSIFGSAHGGSLYELARARDDREVVVEREAKSVSAEETFEHDVVDHDVLDAELVSLARRTAARLGKSAAFARTVTIKVRQHDFATSTRSETLLHPTGDAGVILDVARRLLAGVDVSNGLRLLGVGVSGLSTHAQEQLRFDEDHDPLLPIGEADAEVPATPAGDVRRTPGPAAYTGDGPPDWWPGQDVEHTEQGTGWVWGSGLGRVTVRFEGPTTGPGPVRTFRADDPALRKTGPPQW</sequence>
<dbReference type="EC" id="2.7.7.7" evidence="16"/>
<evidence type="ECO:0000256" key="10">
    <source>
        <dbReference type="ARBA" id="ARBA00022842"/>
    </source>
</evidence>
<dbReference type="Gene3D" id="3.30.70.270">
    <property type="match status" value="1"/>
</dbReference>
<name>A0A839N615_9MICO</name>
<dbReference type="GO" id="GO:0006281">
    <property type="term" value="P:DNA repair"/>
    <property type="evidence" value="ECO:0007669"/>
    <property type="project" value="UniProtKB-UniRule"/>
</dbReference>
<reference evidence="19 20" key="1">
    <citation type="submission" date="2020-08" db="EMBL/GenBank/DDBJ databases">
        <title>Sequencing the genomes of 1000 actinobacteria strains.</title>
        <authorList>
            <person name="Klenk H.-P."/>
        </authorList>
    </citation>
    <scope>NUCLEOTIDE SEQUENCE [LARGE SCALE GENOMIC DNA]</scope>
    <source>
        <strain evidence="19 20">DSM 105369</strain>
    </source>
</reference>